<keyword evidence="2" id="KW-0812">Transmembrane</keyword>
<accession>D4YPK9</accession>
<proteinExistence type="predicted"/>
<sequence>MSNYPQYPNTPGSGNSPQPGGNSPYASGAPGQSHNYGNGQPYGSQPAGSAGQQPYGSQPAGGAGQQPAYGNSYANQGMGGGMPAGFGQPGPDGTVPLNQPHYGASIKEATMRFFKKYARFNGFASRSEFWWPVLSLIIIQFILMIPYIIGIVMVSAGTATAASSYSSTGTAGGGGAATFGTILVFLSGGLLFLFGLAVIVPSIALAVRRLHDAGYSGWWYLLSLAPFGSIVVLIFCAMESKPEKWQPEWYDQNA</sequence>
<dbReference type="eggNOG" id="COG3152">
    <property type="taxonomic scope" value="Bacteria"/>
</dbReference>
<feature type="compositionally biased region" description="Low complexity" evidence="1">
    <location>
        <begin position="9"/>
        <end position="24"/>
    </location>
</feature>
<organism evidence="3 4">
    <name type="scientific">Brevibacterium mcbrellneri ATCC 49030</name>
    <dbReference type="NCBI Taxonomy" id="585530"/>
    <lineage>
        <taxon>Bacteria</taxon>
        <taxon>Bacillati</taxon>
        <taxon>Actinomycetota</taxon>
        <taxon>Actinomycetes</taxon>
        <taxon>Micrococcales</taxon>
        <taxon>Brevibacteriaceae</taxon>
        <taxon>Brevibacterium</taxon>
    </lineage>
</organism>
<dbReference type="PANTHER" id="PTHR34980">
    <property type="entry name" value="INNER MEMBRANE PROTEIN-RELATED-RELATED"/>
    <property type="match status" value="1"/>
</dbReference>
<dbReference type="Pfam" id="PF05656">
    <property type="entry name" value="DUF805"/>
    <property type="match status" value="1"/>
</dbReference>
<evidence type="ECO:0000313" key="3">
    <source>
        <dbReference type="EMBL" id="EFG46870.1"/>
    </source>
</evidence>
<feature type="transmembrane region" description="Helical" evidence="2">
    <location>
        <begin position="129"/>
        <end position="156"/>
    </location>
</feature>
<feature type="compositionally biased region" description="Gly residues" evidence="1">
    <location>
        <begin position="80"/>
        <end position="90"/>
    </location>
</feature>
<feature type="compositionally biased region" description="Polar residues" evidence="1">
    <location>
        <begin position="30"/>
        <end position="47"/>
    </location>
</feature>
<dbReference type="RefSeq" id="WP_005885237.1">
    <property type="nucleotide sequence ID" value="NZ_ADNU01000049.1"/>
</dbReference>
<keyword evidence="2" id="KW-0472">Membrane</keyword>
<dbReference type="OrthoDB" id="9812349at2"/>
<evidence type="ECO:0000313" key="4">
    <source>
        <dbReference type="Proteomes" id="UP000005714"/>
    </source>
</evidence>
<keyword evidence="2" id="KW-1133">Transmembrane helix</keyword>
<feature type="region of interest" description="Disordered" evidence="1">
    <location>
        <begin position="1"/>
        <end position="74"/>
    </location>
</feature>
<protein>
    <recommendedName>
        <fullName evidence="5">DUF805 domain-containing protein</fullName>
    </recommendedName>
</protein>
<reference evidence="3 4" key="1">
    <citation type="submission" date="2010-04" db="EMBL/GenBank/DDBJ databases">
        <authorList>
            <person name="Qin X."/>
            <person name="Bachman B."/>
            <person name="Battles P."/>
            <person name="Bell A."/>
            <person name="Bess C."/>
            <person name="Bickham C."/>
            <person name="Chaboub L."/>
            <person name="Chen D."/>
            <person name="Coyle M."/>
            <person name="Deiros D.R."/>
            <person name="Dinh H."/>
            <person name="Forbes L."/>
            <person name="Fowler G."/>
            <person name="Francisco L."/>
            <person name="Fu Q."/>
            <person name="Gubbala S."/>
            <person name="Hale W."/>
            <person name="Han Y."/>
            <person name="Hemphill L."/>
            <person name="Highlander S.K."/>
            <person name="Hirani K."/>
            <person name="Hogues M."/>
            <person name="Jackson L."/>
            <person name="Jakkamsetti A."/>
            <person name="Javaid M."/>
            <person name="Jiang H."/>
            <person name="Korchina V."/>
            <person name="Kovar C."/>
            <person name="Lara F."/>
            <person name="Lee S."/>
            <person name="Mata R."/>
            <person name="Mathew T."/>
            <person name="Moen C."/>
            <person name="Morales K."/>
            <person name="Munidasa M."/>
            <person name="Nazareth L."/>
            <person name="Ngo R."/>
            <person name="Nguyen L."/>
            <person name="Okwuonu G."/>
            <person name="Ongeri F."/>
            <person name="Patil S."/>
            <person name="Petrosino J."/>
            <person name="Pham C."/>
            <person name="Pham P."/>
            <person name="Pu L.-L."/>
            <person name="Puazo M."/>
            <person name="Raj R."/>
            <person name="Reid J."/>
            <person name="Rouhana J."/>
            <person name="Saada N."/>
            <person name="Shang Y."/>
            <person name="Simmons D."/>
            <person name="Thornton R."/>
            <person name="Warren J."/>
            <person name="Weissenberger G."/>
            <person name="Zhang J."/>
            <person name="Zhang L."/>
            <person name="Zhou C."/>
            <person name="Zhu D."/>
            <person name="Muzny D."/>
            <person name="Worley K."/>
            <person name="Gibbs R."/>
        </authorList>
    </citation>
    <scope>NUCLEOTIDE SEQUENCE [LARGE SCALE GENOMIC DNA]</scope>
    <source>
        <strain evidence="3 4">ATCC 49030</strain>
    </source>
</reference>
<dbReference type="PANTHER" id="PTHR34980:SF2">
    <property type="entry name" value="INNER MEMBRANE PROTEIN YHAH-RELATED"/>
    <property type="match status" value="1"/>
</dbReference>
<comment type="caution">
    <text evidence="3">The sequence shown here is derived from an EMBL/GenBank/DDBJ whole genome shotgun (WGS) entry which is preliminary data.</text>
</comment>
<evidence type="ECO:0000256" key="2">
    <source>
        <dbReference type="SAM" id="Phobius"/>
    </source>
</evidence>
<feature type="region of interest" description="Disordered" evidence="1">
    <location>
        <begin position="80"/>
        <end position="99"/>
    </location>
</feature>
<dbReference type="Proteomes" id="UP000005714">
    <property type="component" value="Unassembled WGS sequence"/>
</dbReference>
<dbReference type="EMBL" id="ADNU01000049">
    <property type="protein sequence ID" value="EFG46870.1"/>
    <property type="molecule type" value="Genomic_DNA"/>
</dbReference>
<gene>
    <name evidence="3" type="ORF">HMPREF0183_1869</name>
</gene>
<dbReference type="AlphaFoldDB" id="D4YPK9"/>
<name>D4YPK9_9MICO</name>
<evidence type="ECO:0008006" key="5">
    <source>
        <dbReference type="Google" id="ProtNLM"/>
    </source>
</evidence>
<dbReference type="InterPro" id="IPR008523">
    <property type="entry name" value="DUF805"/>
</dbReference>
<feature type="transmembrane region" description="Helical" evidence="2">
    <location>
        <begin position="218"/>
        <end position="240"/>
    </location>
</feature>
<feature type="transmembrane region" description="Helical" evidence="2">
    <location>
        <begin position="176"/>
        <end position="206"/>
    </location>
</feature>
<keyword evidence="4" id="KW-1185">Reference proteome</keyword>
<evidence type="ECO:0000256" key="1">
    <source>
        <dbReference type="SAM" id="MobiDB-lite"/>
    </source>
</evidence>
<dbReference type="GO" id="GO:0005886">
    <property type="term" value="C:plasma membrane"/>
    <property type="evidence" value="ECO:0007669"/>
    <property type="project" value="TreeGrafter"/>
</dbReference>